<reference evidence="2" key="1">
    <citation type="journal article" date="2015" name="Genome Announc.">
        <title>Draft genome sequence of Talaromyces cellulolyticus strain Y-94, a source of lignocellulosic biomass-degrading enzymes.</title>
        <authorList>
            <person name="Fujii T."/>
            <person name="Koike H."/>
            <person name="Sawayama S."/>
            <person name="Yano S."/>
            <person name="Inoue H."/>
        </authorList>
    </citation>
    <scope>NUCLEOTIDE SEQUENCE [LARGE SCALE GENOMIC DNA]</scope>
    <source>
        <strain evidence="2">Y-94</strain>
    </source>
</reference>
<dbReference type="Gene3D" id="1.25.40.20">
    <property type="entry name" value="Ankyrin repeat-containing domain"/>
    <property type="match status" value="1"/>
</dbReference>
<protein>
    <submittedName>
        <fullName evidence="1">Uncharacterized protein</fullName>
    </submittedName>
</protein>
<dbReference type="InterPro" id="IPR002110">
    <property type="entry name" value="Ankyrin_rpt"/>
</dbReference>
<organism evidence="1 2">
    <name type="scientific">Talaromyces pinophilus</name>
    <name type="common">Penicillium pinophilum</name>
    <dbReference type="NCBI Taxonomy" id="128442"/>
    <lineage>
        <taxon>Eukaryota</taxon>
        <taxon>Fungi</taxon>
        <taxon>Dikarya</taxon>
        <taxon>Ascomycota</taxon>
        <taxon>Pezizomycotina</taxon>
        <taxon>Eurotiomycetes</taxon>
        <taxon>Eurotiomycetidae</taxon>
        <taxon>Eurotiales</taxon>
        <taxon>Trichocomaceae</taxon>
        <taxon>Talaromyces</taxon>
        <taxon>Talaromyces sect. Talaromyces</taxon>
    </lineage>
</organism>
<comment type="caution">
    <text evidence="1">The sequence shown here is derived from an EMBL/GenBank/DDBJ whole genome shotgun (WGS) entry which is preliminary data.</text>
</comment>
<dbReference type="AlphaFoldDB" id="A0A6N4SLJ0"/>
<dbReference type="PANTHER" id="PTHR46224">
    <property type="entry name" value="ANKYRIN REPEAT FAMILY PROTEIN"/>
    <property type="match status" value="1"/>
</dbReference>
<keyword evidence="2" id="KW-1185">Reference proteome</keyword>
<gene>
    <name evidence="1" type="ORF">TCE0_039r13054</name>
</gene>
<dbReference type="InterPro" id="IPR051616">
    <property type="entry name" value="Cul2-RING_E3_ligase_SR"/>
</dbReference>
<name>A0A6N4SLJ0_TALPI</name>
<dbReference type="SUPFAM" id="SSF48403">
    <property type="entry name" value="Ankyrin repeat"/>
    <property type="match status" value="1"/>
</dbReference>
<dbReference type="Pfam" id="PF00023">
    <property type="entry name" value="Ank"/>
    <property type="match status" value="1"/>
</dbReference>
<accession>A0A6N4SLJ0</accession>
<sequence>MIVLWMTAGGHGSAWWFGHFEGSVVTYVTYTPIEQGADVNMQPWKDHGGAEAARESKEPERGRIDYKCSGNALIEAIRYDDYGIVKYLIENRADVNLVVESGLYCSALQTAVGGYELYLVQMPIKFDLNRNQLDFLELLIENGVNVNLPFKTGRCGSALAVAAFKGRRETVETLPNMGAISSLALNHGDYATALDAAIAGKEEAKKK</sequence>
<dbReference type="InterPro" id="IPR036770">
    <property type="entry name" value="Ankyrin_rpt-contain_sf"/>
</dbReference>
<evidence type="ECO:0000313" key="2">
    <source>
        <dbReference type="Proteomes" id="UP000053095"/>
    </source>
</evidence>
<dbReference type="PANTHER" id="PTHR46224:SF64">
    <property type="entry name" value="IQ MOTIF AND ANKYRIN REPEAT DOMAIN-CONTAINING PROTEIN 1"/>
    <property type="match status" value="1"/>
</dbReference>
<dbReference type="EMBL" id="DF933835">
    <property type="protein sequence ID" value="GAM40588.1"/>
    <property type="molecule type" value="Genomic_DNA"/>
</dbReference>
<proteinExistence type="predicted"/>
<dbReference type="Proteomes" id="UP000053095">
    <property type="component" value="Unassembled WGS sequence"/>
</dbReference>
<evidence type="ECO:0000313" key="1">
    <source>
        <dbReference type="EMBL" id="GAM40588.1"/>
    </source>
</evidence>